<dbReference type="CDD" id="cd11793">
    <property type="entry name" value="SH3_ephexin1_like"/>
    <property type="match status" value="1"/>
</dbReference>
<dbReference type="PANTHER" id="PTHR12845:SF5">
    <property type="entry name" value="EPHEXIN, ISOFORM D"/>
    <property type="match status" value="1"/>
</dbReference>
<dbReference type="InterPro" id="IPR035899">
    <property type="entry name" value="DBL_dom_sf"/>
</dbReference>
<evidence type="ECO:0000313" key="8">
    <source>
        <dbReference type="WBParaSite" id="ACRNAN_scaffold1004.g24145.t1"/>
    </source>
</evidence>
<sequence length="1410" mass="159303">MKRNGNANEGDLELATETNSFPLFQYRSRVQDLAKRFESNTASSFVVNHSVVRRKCKIYQNSRLFQSLQKFSSTCKAQGTEVIVTSTRLSRNVIRKKSSLLRRYKSALDIVYTHRGVEIHPKRAGISRTMPKSNSEEPISSHCTELLLDAGFCLRNKHENSEDVQDHLKLNENPHKNINNLYSENPFSCTSKMVSSTISSSADLSTSTHHPLRPKQPPPKIPPKPSHLTKPRRTNLAGNNKPIDLMNHQCASIYVSSIKSRDEPSECIASTSETNNVVTVEICDTTTSSVNTGMIKPEVSPKPMPWPRTRPKSISRKPTMKPPPPPVSSAIATLSGKPVHNTITASNSSSNYTSDHNASCNIYQSLSSPESPPPNNLTSTVPVQKSTFVRKGSGFYGKDRRSTPSIPKIPPPSPPKCPMVHSYHDDERFDELYEDIEHSIIMDDEPEAPIQKLPKKGLSSLFYSPKFTKKSEKNHHTNVYRAYSSDTEENENEQMGKKIQDENNWSNTMKRRTHFGTWGKRSNLLKRPPSSGIEFDKLLRIKSEIQLNLSKKVDKIRSKVTAHTTHETSKSEHKNKRSSSVFYVDPRTLQTDSSSTEPKTIEEAIYGDDWSSDEDQEFRSPNEVCGNTSVDAIYQARNSLENNSNPSEHYFTSGRSLPTYGHYELDMYGTYNRYGEKFEQFDSRHCSGQESLLAEIESAYFQAKGKHLPDIIPMSEQHESSVSSDNVSSEENSDSAIIPQQPYTHNNQMDNPSFSVNLSKPVHDLPIHSNQLGIEDEFSAEAELDSLSTRGVYTSRLPEPQPLYQIYMLQEQEKMLEESAIPALASLRIGPSSSSSDSGNCRDADALEADSVCDPVEQDELVSALVRRQSSSVSTDSGRGGDSSSRVTSNTSMRRERLTAASIYGSQRSLWCELAEVKAAGVLGSLDENTKKLQEAFFEVITSEASYLRSINILISNFMMAPELLGTGNSSISYAERKHLFSNITAIRDCSERLLCELENRLEENIILSDVCDILCEHFEKHFDAYQLYCSNQVYQDRILKRLKALNSQFLACTQRIESDRLCQGLDMRSFLMLPMQRVTRYRLLVQAILDRVSPDSPQHGTAARALILANQVVRNCNEGARRMERTEQLLDIERRLVYKSADLKRIPLVTSGRYIVKSGPLVQIQERRSKGILQSRNRPRNIFLFLFSDLILIAKKRPNGVFVCKDYASRRFVVVEPIEPHSHKVPHGTLDGLTRKPHLFLCVLLQNAHGRQVELLLSAESESDRERWLSAMRPPTCMNPDEKIYAEWDCPQAVAVHAYAADQEDELNLVPGDLINILRKMPDGWFYGERSRDCKQGWFPSSYVQQVLNDHVRANNYKQRLRVIEAAAMFRAQQQQAQRMGDKADHSGPNLVNRLRRLSNPKGLFNVSV</sequence>
<accession>A0A914CEI8</accession>
<dbReference type="PROSITE" id="PS50003">
    <property type="entry name" value="PH_DOMAIN"/>
    <property type="match status" value="1"/>
</dbReference>
<feature type="compositionally biased region" description="Low complexity" evidence="3">
    <location>
        <begin position="870"/>
        <end position="889"/>
    </location>
</feature>
<dbReference type="CDD" id="cd01221">
    <property type="entry name" value="PH_ephexin"/>
    <property type="match status" value="1"/>
</dbReference>
<evidence type="ECO:0000259" key="5">
    <source>
        <dbReference type="PROSITE" id="PS50003"/>
    </source>
</evidence>
<dbReference type="PROSITE" id="PS50002">
    <property type="entry name" value="SH3"/>
    <property type="match status" value="1"/>
</dbReference>
<dbReference type="Gene3D" id="1.20.900.10">
    <property type="entry name" value="Dbl homology (DH) domain"/>
    <property type="match status" value="1"/>
</dbReference>
<evidence type="ECO:0000256" key="2">
    <source>
        <dbReference type="PROSITE-ProRule" id="PRU00192"/>
    </source>
</evidence>
<feature type="domain" description="SH3" evidence="4">
    <location>
        <begin position="1289"/>
        <end position="1350"/>
    </location>
</feature>
<feature type="region of interest" description="Disordered" evidence="3">
    <location>
        <begin position="200"/>
        <end position="243"/>
    </location>
</feature>
<dbReference type="SUPFAM" id="SSF50044">
    <property type="entry name" value="SH3-domain"/>
    <property type="match status" value="1"/>
</dbReference>
<dbReference type="Gene3D" id="2.30.29.30">
    <property type="entry name" value="Pleckstrin-homology domain (PH domain)/Phosphotyrosine-binding domain (PTB)"/>
    <property type="match status" value="1"/>
</dbReference>
<feature type="compositionally biased region" description="Basic residues" evidence="3">
    <location>
        <begin position="309"/>
        <end position="319"/>
    </location>
</feature>
<dbReference type="InterPro" id="IPR036028">
    <property type="entry name" value="SH3-like_dom_sf"/>
</dbReference>
<dbReference type="Proteomes" id="UP000887540">
    <property type="component" value="Unplaced"/>
</dbReference>
<dbReference type="SUPFAM" id="SSF48065">
    <property type="entry name" value="DBL homology domain (DH-domain)"/>
    <property type="match status" value="1"/>
</dbReference>
<evidence type="ECO:0000256" key="3">
    <source>
        <dbReference type="SAM" id="MobiDB-lite"/>
    </source>
</evidence>
<dbReference type="CDD" id="cd00160">
    <property type="entry name" value="RhoGEF"/>
    <property type="match status" value="1"/>
</dbReference>
<dbReference type="PROSITE" id="PS50010">
    <property type="entry name" value="DH_2"/>
    <property type="match status" value="1"/>
</dbReference>
<dbReference type="InterPro" id="IPR000219">
    <property type="entry name" value="DH_dom"/>
</dbReference>
<dbReference type="Pfam" id="PF00018">
    <property type="entry name" value="SH3_1"/>
    <property type="match status" value="1"/>
</dbReference>
<dbReference type="InterPro" id="IPR047270">
    <property type="entry name" value="PH_ephexin"/>
</dbReference>
<dbReference type="WBParaSite" id="ACRNAN_scaffold1004.g24145.t1">
    <property type="protein sequence ID" value="ACRNAN_scaffold1004.g24145.t1"/>
    <property type="gene ID" value="ACRNAN_scaffold1004.g24145"/>
</dbReference>
<reference evidence="8" key="1">
    <citation type="submission" date="2022-11" db="UniProtKB">
        <authorList>
            <consortium name="WormBaseParasite"/>
        </authorList>
    </citation>
    <scope>IDENTIFICATION</scope>
</reference>
<dbReference type="SMART" id="SM00326">
    <property type="entry name" value="SH3"/>
    <property type="match status" value="1"/>
</dbReference>
<feature type="compositionally biased region" description="Low complexity" evidence="3">
    <location>
        <begin position="720"/>
        <end position="730"/>
    </location>
</feature>
<dbReference type="InterPro" id="IPR001849">
    <property type="entry name" value="PH_domain"/>
</dbReference>
<protein>
    <submittedName>
        <fullName evidence="8">Uncharacterized protein</fullName>
    </submittedName>
</protein>
<evidence type="ECO:0000259" key="4">
    <source>
        <dbReference type="PROSITE" id="PS50002"/>
    </source>
</evidence>
<proteinExistence type="predicted"/>
<feature type="compositionally biased region" description="Pro residues" evidence="3">
    <location>
        <begin position="214"/>
        <end position="225"/>
    </location>
</feature>
<name>A0A914CEI8_9BILA</name>
<feature type="domain" description="PH" evidence="5">
    <location>
        <begin position="1155"/>
        <end position="1278"/>
    </location>
</feature>
<feature type="region of interest" description="Disordered" evidence="3">
    <location>
        <begin position="867"/>
        <end position="892"/>
    </location>
</feature>
<dbReference type="Gene3D" id="2.30.30.40">
    <property type="entry name" value="SH3 Domains"/>
    <property type="match status" value="1"/>
</dbReference>
<organism evidence="7 8">
    <name type="scientific">Acrobeloides nanus</name>
    <dbReference type="NCBI Taxonomy" id="290746"/>
    <lineage>
        <taxon>Eukaryota</taxon>
        <taxon>Metazoa</taxon>
        <taxon>Ecdysozoa</taxon>
        <taxon>Nematoda</taxon>
        <taxon>Chromadorea</taxon>
        <taxon>Rhabditida</taxon>
        <taxon>Tylenchina</taxon>
        <taxon>Cephalobomorpha</taxon>
        <taxon>Cephaloboidea</taxon>
        <taxon>Cephalobidae</taxon>
        <taxon>Acrobeloides</taxon>
    </lineage>
</organism>
<feature type="region of interest" description="Disordered" evidence="3">
    <location>
        <begin position="363"/>
        <end position="417"/>
    </location>
</feature>
<feature type="region of interest" description="Disordered" evidence="3">
    <location>
        <begin position="716"/>
        <end position="745"/>
    </location>
</feature>
<dbReference type="PANTHER" id="PTHR12845">
    <property type="entry name" value="GUANINE NUCLEOTIDE EXCHANGE FACTOR"/>
    <property type="match status" value="1"/>
</dbReference>
<keyword evidence="1 2" id="KW-0728">SH3 domain</keyword>
<dbReference type="InterPro" id="IPR047271">
    <property type="entry name" value="Ephexin-like"/>
</dbReference>
<evidence type="ECO:0000313" key="7">
    <source>
        <dbReference type="Proteomes" id="UP000887540"/>
    </source>
</evidence>
<keyword evidence="7" id="KW-1185">Reference proteome</keyword>
<dbReference type="SUPFAM" id="SSF50729">
    <property type="entry name" value="PH domain-like"/>
    <property type="match status" value="1"/>
</dbReference>
<dbReference type="GO" id="GO:0005085">
    <property type="term" value="F:guanyl-nucleotide exchange factor activity"/>
    <property type="evidence" value="ECO:0007669"/>
    <property type="project" value="InterPro"/>
</dbReference>
<dbReference type="Pfam" id="PF00621">
    <property type="entry name" value="RhoGEF"/>
    <property type="match status" value="1"/>
</dbReference>
<feature type="region of interest" description="Disordered" evidence="3">
    <location>
        <begin position="560"/>
        <end position="583"/>
    </location>
</feature>
<feature type="compositionally biased region" description="Pro residues" evidence="3">
    <location>
        <begin position="407"/>
        <end position="417"/>
    </location>
</feature>
<dbReference type="InterPro" id="IPR001452">
    <property type="entry name" value="SH3_domain"/>
</dbReference>
<dbReference type="InterPro" id="IPR011993">
    <property type="entry name" value="PH-like_dom_sf"/>
</dbReference>
<feature type="region of interest" description="Disordered" evidence="3">
    <location>
        <begin position="291"/>
        <end position="326"/>
    </location>
</feature>
<dbReference type="SMART" id="SM00325">
    <property type="entry name" value="RhoGEF"/>
    <property type="match status" value="1"/>
</dbReference>
<evidence type="ECO:0000256" key="1">
    <source>
        <dbReference type="ARBA" id="ARBA00022443"/>
    </source>
</evidence>
<feature type="domain" description="DH" evidence="6">
    <location>
        <begin position="932"/>
        <end position="1120"/>
    </location>
</feature>
<evidence type="ECO:0000259" key="6">
    <source>
        <dbReference type="PROSITE" id="PS50010"/>
    </source>
</evidence>